<dbReference type="EMBL" id="AECT01000017">
    <property type="protein sequence ID" value="EFU22400.1"/>
    <property type="molecule type" value="Genomic_DNA"/>
</dbReference>
<dbReference type="AlphaFoldDB" id="E6J133"/>
<name>E6J133_STRAP</name>
<evidence type="ECO:0000313" key="2">
    <source>
        <dbReference type="Proteomes" id="UP000002973"/>
    </source>
</evidence>
<evidence type="ECO:0000313" key="1">
    <source>
        <dbReference type="EMBL" id="EFU22400.1"/>
    </source>
</evidence>
<proteinExistence type="predicted"/>
<organism evidence="1 2">
    <name type="scientific">Streptococcus anginosus F0211</name>
    <dbReference type="NCBI Taxonomy" id="706437"/>
    <lineage>
        <taxon>Bacteria</taxon>
        <taxon>Bacillati</taxon>
        <taxon>Bacillota</taxon>
        <taxon>Bacilli</taxon>
        <taxon>Lactobacillales</taxon>
        <taxon>Streptococcaceae</taxon>
        <taxon>Streptococcus</taxon>
        <taxon>Streptococcus anginosus group</taxon>
    </lineage>
</organism>
<gene>
    <name evidence="1" type="ORF">HMPREF0813_00957</name>
</gene>
<sequence>MLDFQIKLTFMTNIVPILDIPQKTNANKRQRQYYPCLIL</sequence>
<dbReference type="Proteomes" id="UP000002973">
    <property type="component" value="Unassembled WGS sequence"/>
</dbReference>
<comment type="caution">
    <text evidence="1">The sequence shown here is derived from an EMBL/GenBank/DDBJ whole genome shotgun (WGS) entry which is preliminary data.</text>
</comment>
<protein>
    <submittedName>
        <fullName evidence="1">Uncharacterized protein</fullName>
    </submittedName>
</protein>
<accession>E6J133</accession>
<reference evidence="1 2" key="1">
    <citation type="submission" date="2010-11" db="EMBL/GenBank/DDBJ databases">
        <authorList>
            <person name="Weinstock G."/>
            <person name="Sodergren E."/>
            <person name="Clifton S."/>
            <person name="Fulton L."/>
            <person name="Fulton B."/>
            <person name="Courtney L."/>
            <person name="Fronick C."/>
            <person name="Harrison M."/>
            <person name="Strong C."/>
            <person name="Farmer C."/>
            <person name="Delahaunty K."/>
            <person name="Markovic C."/>
            <person name="Hall O."/>
            <person name="Minx P."/>
            <person name="Tomlinson C."/>
            <person name="Mitreva M."/>
            <person name="Hou S."/>
            <person name="Chen J."/>
            <person name="Wollam A."/>
            <person name="Pepin K.H."/>
            <person name="Johnson M."/>
            <person name="Bhonagiri V."/>
            <person name="Zhang X."/>
            <person name="Suruliraj S."/>
            <person name="Warren W."/>
            <person name="Chinwalla A."/>
            <person name="Mardis E.R."/>
            <person name="Wilson R.K."/>
        </authorList>
    </citation>
    <scope>NUCLEOTIDE SEQUENCE [LARGE SCALE GENOMIC DNA]</scope>
    <source>
        <strain evidence="1 2">F0211</strain>
    </source>
</reference>